<dbReference type="GO" id="GO:0016567">
    <property type="term" value="P:protein ubiquitination"/>
    <property type="evidence" value="ECO:0007669"/>
    <property type="project" value="TreeGrafter"/>
</dbReference>
<dbReference type="GO" id="GO:0061630">
    <property type="term" value="F:ubiquitin protein ligase activity"/>
    <property type="evidence" value="ECO:0007669"/>
    <property type="project" value="TreeGrafter"/>
</dbReference>
<keyword evidence="1" id="KW-0479">Metal-binding</keyword>
<organism evidence="6 7">
    <name type="scientific">Arachis hypogaea</name>
    <name type="common">Peanut</name>
    <dbReference type="NCBI Taxonomy" id="3818"/>
    <lineage>
        <taxon>Eukaryota</taxon>
        <taxon>Viridiplantae</taxon>
        <taxon>Streptophyta</taxon>
        <taxon>Embryophyta</taxon>
        <taxon>Tracheophyta</taxon>
        <taxon>Spermatophyta</taxon>
        <taxon>Magnoliopsida</taxon>
        <taxon>eudicotyledons</taxon>
        <taxon>Gunneridae</taxon>
        <taxon>Pentapetalae</taxon>
        <taxon>rosids</taxon>
        <taxon>fabids</taxon>
        <taxon>Fabales</taxon>
        <taxon>Fabaceae</taxon>
        <taxon>Papilionoideae</taxon>
        <taxon>50 kb inversion clade</taxon>
        <taxon>dalbergioids sensu lato</taxon>
        <taxon>Dalbergieae</taxon>
        <taxon>Pterocarpus clade</taxon>
        <taxon>Arachis</taxon>
    </lineage>
</organism>
<comment type="caution">
    <text evidence="6">The sequence shown here is derived from an EMBL/GenBank/DDBJ whole genome shotgun (WGS) entry which is preliminary data.</text>
</comment>
<dbReference type="CDD" id="cd16448">
    <property type="entry name" value="RING-H2"/>
    <property type="match status" value="3"/>
</dbReference>
<protein>
    <recommendedName>
        <fullName evidence="5">RING-type domain-containing protein</fullName>
    </recommendedName>
</protein>
<dbReference type="InterPro" id="IPR013083">
    <property type="entry name" value="Znf_RING/FYVE/PHD"/>
</dbReference>
<dbReference type="STRING" id="3818.A0A445CX38"/>
<gene>
    <name evidence="6" type="ORF">Ahy_A06g030696</name>
</gene>
<evidence type="ECO:0000259" key="5">
    <source>
        <dbReference type="PROSITE" id="PS50089"/>
    </source>
</evidence>
<feature type="domain" description="RING-type" evidence="5">
    <location>
        <begin position="183"/>
        <end position="226"/>
    </location>
</feature>
<keyword evidence="2 4" id="KW-0863">Zinc-finger</keyword>
<dbReference type="AlphaFoldDB" id="A0A445CX38"/>
<evidence type="ECO:0000313" key="6">
    <source>
        <dbReference type="EMBL" id="RYR55488.1"/>
    </source>
</evidence>
<feature type="domain" description="RING-type" evidence="5">
    <location>
        <begin position="636"/>
        <end position="688"/>
    </location>
</feature>
<keyword evidence="7" id="KW-1185">Reference proteome</keyword>
<keyword evidence="3" id="KW-0862">Zinc</keyword>
<dbReference type="InterPro" id="IPR001841">
    <property type="entry name" value="Znf_RING"/>
</dbReference>
<dbReference type="PANTHER" id="PTHR45969">
    <property type="entry name" value="RING ZINC FINGER PROTEIN-RELATED"/>
    <property type="match status" value="1"/>
</dbReference>
<dbReference type="Proteomes" id="UP000289738">
    <property type="component" value="Chromosome A06"/>
</dbReference>
<reference evidence="6 7" key="1">
    <citation type="submission" date="2019-01" db="EMBL/GenBank/DDBJ databases">
        <title>Sequencing of cultivated peanut Arachis hypogaea provides insights into genome evolution and oil improvement.</title>
        <authorList>
            <person name="Chen X."/>
        </authorList>
    </citation>
    <scope>NUCLEOTIDE SEQUENCE [LARGE SCALE GENOMIC DNA]</scope>
    <source>
        <strain evidence="7">cv. Fuhuasheng</strain>
        <tissue evidence="6">Leaves</tissue>
    </source>
</reference>
<dbReference type="Gene3D" id="3.30.40.10">
    <property type="entry name" value="Zinc/RING finger domain, C3HC4 (zinc finger)"/>
    <property type="match status" value="3"/>
</dbReference>
<name>A0A445CX38_ARAHY</name>
<evidence type="ECO:0000256" key="1">
    <source>
        <dbReference type="ARBA" id="ARBA00022723"/>
    </source>
</evidence>
<dbReference type="SMART" id="SM00184">
    <property type="entry name" value="RING"/>
    <property type="match status" value="3"/>
</dbReference>
<evidence type="ECO:0000256" key="4">
    <source>
        <dbReference type="PROSITE-ProRule" id="PRU00175"/>
    </source>
</evidence>
<proteinExistence type="predicted"/>
<evidence type="ECO:0000256" key="3">
    <source>
        <dbReference type="ARBA" id="ARBA00022833"/>
    </source>
</evidence>
<dbReference type="EMBL" id="SDMP01000006">
    <property type="protein sequence ID" value="RYR55488.1"/>
    <property type="molecule type" value="Genomic_DNA"/>
</dbReference>
<dbReference type="Pfam" id="PF13639">
    <property type="entry name" value="zf-RING_2"/>
    <property type="match status" value="3"/>
</dbReference>
<feature type="domain" description="RING-type" evidence="5">
    <location>
        <begin position="336"/>
        <end position="379"/>
    </location>
</feature>
<dbReference type="PROSITE" id="PS50089">
    <property type="entry name" value="ZF_RING_2"/>
    <property type="match status" value="3"/>
</dbReference>
<dbReference type="SUPFAM" id="SSF57850">
    <property type="entry name" value="RING/U-box"/>
    <property type="match status" value="3"/>
</dbReference>
<dbReference type="GO" id="GO:0008270">
    <property type="term" value="F:zinc ion binding"/>
    <property type="evidence" value="ECO:0007669"/>
    <property type="project" value="UniProtKB-KW"/>
</dbReference>
<accession>A0A445CX38</accession>
<evidence type="ECO:0000313" key="7">
    <source>
        <dbReference type="Proteomes" id="UP000289738"/>
    </source>
</evidence>
<sequence>MEFTSSSLQITLIEDPSIPQEFYFDPSISQEFYFGNCFSIIFNCTKKLIEIIERSNPTPAVHFSSTTTTATEAILVPCTPLTNLSREDTILLHEIFSSLPVSPEVLDQILPDIGETARRILSNETCDSNTREMVVNLHVTSYIVVQDSDIYNDDLCQNFFERLQFVNLLERSKTDEQDDDAECAICLEKFDHGNEDSSVEIVRTNCSHVFHDRCLLRWLRRCANCQSPYSCPFSNPTAEVHSSCTTSTTTEAILVPSDILCSGTPLTDLSREYTILLHEIFTSLGVSPEVLDQILPDIRETARRCDSNTRKIVVNLHFTSYNVVQDFDEQNDDAECAICLEKFDHGNEDSSVEIVRTNCWHVFHDRCLLRWLRRCANCQSPYSCPFSNPAPEVQSSSTTTTATEAILVPSEILWSGTPLTELSREDTILLHEICSSLSVSPQLLDRILPDIVETARRCDSNTREIVVNLHVTSYNVVQDSDEQDDDAECAICLEKFDDGNEDSSVEIVQEFYLGDCFSIIFNYTKKLIQIIESSNSTREVESCSTTSTATEAILVPSDILCSVTPLTELSREDTILLHEICSSLSVSPQLLDRILHDIVETARRCDSNTREIVVNLNVTSYNVVQDSDEQDDDAECAICLEKFDHGNEDSSVEIVRTNCSHVFHDRCLLHWLRRCANCQSPHSCPLCRSIIFPTSEIDNE</sequence>
<evidence type="ECO:0000256" key="2">
    <source>
        <dbReference type="ARBA" id="ARBA00022771"/>
    </source>
</evidence>
<dbReference type="PANTHER" id="PTHR45969:SF69">
    <property type="entry name" value="FINGER DOMAIN PROTEIN, PUTATIVE (AFU_ORTHOLOGUE AFUA_3G12190)-RELATED"/>
    <property type="match status" value="1"/>
</dbReference>